<dbReference type="GO" id="GO:0008233">
    <property type="term" value="F:peptidase activity"/>
    <property type="evidence" value="ECO:0007669"/>
    <property type="project" value="UniProtKB-KW"/>
</dbReference>
<keyword evidence="8" id="KW-1185">Reference proteome</keyword>
<protein>
    <submittedName>
        <fullName evidence="7">ATP-dependent HslUV protease ATP-binding subunit HslU</fullName>
    </submittedName>
</protein>
<dbReference type="SMART" id="SM00382">
    <property type="entry name" value="AAA"/>
    <property type="match status" value="1"/>
</dbReference>
<sequence length="548" mass="61253">MFPQRLWLGCNKVVQQLQKSGTQKTVAVYSSTTQRYCFGPIERLPITSKKYGLPNKLYNSTTSRVPITNHKSWDGFLRNFSTDTSSSDGANNKVPVPVSPVINVEDNQGNDNGATKAPRELTPKEIVAELDKFIVGQTEAKRAMAIALRNRWRRHHVVKELADEVIPKNILMIGPTGVGKTEIARRLAKLVDAPFVKVEATKYTEVGFHGRDVDQIIRDLVENAVQMVKAKKRREIKETVDKLVEERILDELTGPQARKETRESFRNLLRKGALEDREIEVPESGKNKSPHVVQMGDVMPEIFNLEKIFTMSKSGGKKRMKVKDARQVLEDMESDKLLSDESVIQQAIQLTEQDGIVFIDEIDKICTPNGWRSGADASAEGVQRDLLPLIEGSTISTKYGNVDTEHILFVASGAFHQCKPSDLMAELQGRLPIRVELKGLSENDLYQILTVPVNNLIRQQVELMKTEGVNLVFTPDAIREIAAVAAEVNTNVENIGARRLYTVIERIVEDISFNAPDWKGQTVTIDAPSVKGSLGDMLLKTDLSKFVL</sequence>
<dbReference type="PANTHER" id="PTHR48102">
    <property type="entry name" value="ATP-DEPENDENT CLP PROTEASE ATP-BINDING SUBUNIT CLPX-LIKE, MITOCHONDRIAL-RELATED"/>
    <property type="match status" value="1"/>
</dbReference>
<dbReference type="PANTHER" id="PTHR48102:SF3">
    <property type="entry name" value="ATP-DEPENDENT PROTEASE ATPASE SUBUNIT HSLU"/>
    <property type="match status" value="1"/>
</dbReference>
<feature type="domain" description="AAA+ ATPase" evidence="5">
    <location>
        <begin position="166"/>
        <end position="441"/>
    </location>
</feature>
<dbReference type="EMBL" id="KB454525">
    <property type="protein sequence ID" value="EME27965.1"/>
    <property type="molecule type" value="Genomic_DNA"/>
</dbReference>
<dbReference type="KEGG" id="gsl:Gasu_44710"/>
<keyword evidence="2" id="KW-0547">Nucleotide-binding</keyword>
<dbReference type="InterPro" id="IPR050052">
    <property type="entry name" value="ATP-dep_Clp_protease_ClpX"/>
</dbReference>
<evidence type="ECO:0000256" key="3">
    <source>
        <dbReference type="ARBA" id="ARBA00022840"/>
    </source>
</evidence>
<dbReference type="Gene3D" id="3.40.50.300">
    <property type="entry name" value="P-loop containing nucleotide triphosphate hydrolases"/>
    <property type="match status" value="2"/>
</dbReference>
<dbReference type="InterPro" id="IPR003959">
    <property type="entry name" value="ATPase_AAA_core"/>
</dbReference>
<proteinExistence type="inferred from homology"/>
<dbReference type="InterPro" id="IPR003593">
    <property type="entry name" value="AAA+_ATPase"/>
</dbReference>
<evidence type="ECO:0000259" key="5">
    <source>
        <dbReference type="SMART" id="SM00382"/>
    </source>
</evidence>
<dbReference type="OMA" id="YGMIKTD"/>
<evidence type="ECO:0000256" key="2">
    <source>
        <dbReference type="ARBA" id="ARBA00022741"/>
    </source>
</evidence>
<evidence type="ECO:0000256" key="4">
    <source>
        <dbReference type="ARBA" id="ARBA00023186"/>
    </source>
</evidence>
<keyword evidence="7" id="KW-0645">Protease</keyword>
<dbReference type="InterPro" id="IPR019489">
    <property type="entry name" value="Clp_ATPase_C"/>
</dbReference>
<dbReference type="SMART" id="SM01086">
    <property type="entry name" value="ClpB_D2-small"/>
    <property type="match status" value="1"/>
</dbReference>
<evidence type="ECO:0000313" key="7">
    <source>
        <dbReference type="EMBL" id="EME27965.1"/>
    </source>
</evidence>
<dbReference type="Pfam" id="PF00004">
    <property type="entry name" value="AAA"/>
    <property type="match status" value="1"/>
</dbReference>
<dbReference type="SUPFAM" id="SSF52540">
    <property type="entry name" value="P-loop containing nucleoside triphosphate hydrolases"/>
    <property type="match status" value="1"/>
</dbReference>
<dbReference type="GO" id="GO:0009376">
    <property type="term" value="C:HslUV protease complex"/>
    <property type="evidence" value="ECO:0007669"/>
    <property type="project" value="InterPro"/>
</dbReference>
<dbReference type="GeneID" id="17086841"/>
<accession>M2WVF7</accession>
<evidence type="ECO:0000256" key="1">
    <source>
        <dbReference type="ARBA" id="ARBA00009771"/>
    </source>
</evidence>
<dbReference type="GO" id="GO:0005524">
    <property type="term" value="F:ATP binding"/>
    <property type="evidence" value="ECO:0007669"/>
    <property type="project" value="UniProtKB-KW"/>
</dbReference>
<organism evidence="7 8">
    <name type="scientific">Galdieria sulphuraria</name>
    <name type="common">Red alga</name>
    <dbReference type="NCBI Taxonomy" id="130081"/>
    <lineage>
        <taxon>Eukaryota</taxon>
        <taxon>Rhodophyta</taxon>
        <taxon>Bangiophyceae</taxon>
        <taxon>Galdieriales</taxon>
        <taxon>Galdieriaceae</taxon>
        <taxon>Galdieria</taxon>
    </lineage>
</organism>
<dbReference type="STRING" id="130081.M2WVF7"/>
<dbReference type="InterPro" id="IPR004491">
    <property type="entry name" value="HslU"/>
</dbReference>
<evidence type="ECO:0000259" key="6">
    <source>
        <dbReference type="SMART" id="SM01086"/>
    </source>
</evidence>
<dbReference type="GO" id="GO:0051603">
    <property type="term" value="P:proteolysis involved in protein catabolic process"/>
    <property type="evidence" value="ECO:0007669"/>
    <property type="project" value="TreeGrafter"/>
</dbReference>
<gene>
    <name evidence="7" type="ORF">Gasu_44710</name>
</gene>
<feature type="domain" description="Clp ATPase C-terminal" evidence="6">
    <location>
        <begin position="440"/>
        <end position="534"/>
    </location>
</feature>
<dbReference type="InterPro" id="IPR027417">
    <property type="entry name" value="P-loop_NTPase"/>
</dbReference>
<dbReference type="AlphaFoldDB" id="M2WVF7"/>
<dbReference type="CDD" id="cd19498">
    <property type="entry name" value="RecA-like_HslU"/>
    <property type="match status" value="1"/>
</dbReference>
<dbReference type="Proteomes" id="UP000030680">
    <property type="component" value="Unassembled WGS sequence"/>
</dbReference>
<dbReference type="FunFam" id="3.40.50.300:FF:000220">
    <property type="entry name" value="ATP-dependent protease ATPase subunit HslU"/>
    <property type="match status" value="1"/>
</dbReference>
<dbReference type="NCBIfam" id="NF003544">
    <property type="entry name" value="PRK05201.1"/>
    <property type="match status" value="1"/>
</dbReference>
<dbReference type="OrthoDB" id="1721884at2759"/>
<dbReference type="eggNOG" id="KOG0745">
    <property type="taxonomic scope" value="Eukaryota"/>
</dbReference>
<name>M2WVF7_GALSU</name>
<dbReference type="Gramene" id="EME27965">
    <property type="protein sequence ID" value="EME27965"/>
    <property type="gene ID" value="Gasu_44710"/>
</dbReference>
<evidence type="ECO:0000313" key="8">
    <source>
        <dbReference type="Proteomes" id="UP000030680"/>
    </source>
</evidence>
<dbReference type="GO" id="GO:0016887">
    <property type="term" value="F:ATP hydrolysis activity"/>
    <property type="evidence" value="ECO:0007669"/>
    <property type="project" value="InterPro"/>
</dbReference>
<dbReference type="RefSeq" id="XP_005704485.1">
    <property type="nucleotide sequence ID" value="XM_005704428.1"/>
</dbReference>
<keyword evidence="3 7" id="KW-0067">ATP-binding</keyword>
<dbReference type="Gene3D" id="1.10.8.10">
    <property type="entry name" value="DNA helicase RuvA subunit, C-terminal domain"/>
    <property type="match status" value="2"/>
</dbReference>
<dbReference type="NCBIfam" id="TIGR00390">
    <property type="entry name" value="hslU"/>
    <property type="match status" value="1"/>
</dbReference>
<dbReference type="Gene3D" id="1.10.8.60">
    <property type="match status" value="1"/>
</dbReference>
<keyword evidence="4" id="KW-0143">Chaperone</keyword>
<keyword evidence="7" id="KW-0378">Hydrolase</keyword>
<comment type="similarity">
    <text evidence="1">Belongs to the ClpX chaperone family. HslU subfamily.</text>
</comment>
<dbReference type="Pfam" id="PF07724">
    <property type="entry name" value="AAA_2"/>
    <property type="match status" value="1"/>
</dbReference>
<reference evidence="8" key="1">
    <citation type="journal article" date="2013" name="Science">
        <title>Gene transfer from bacteria and archaea facilitated evolution of an extremophilic eukaryote.</title>
        <authorList>
            <person name="Schonknecht G."/>
            <person name="Chen W.H."/>
            <person name="Ternes C.M."/>
            <person name="Barbier G.G."/>
            <person name="Shrestha R.P."/>
            <person name="Stanke M."/>
            <person name="Brautigam A."/>
            <person name="Baker B.J."/>
            <person name="Banfield J.F."/>
            <person name="Garavito R.M."/>
            <person name="Carr K."/>
            <person name="Wilkerson C."/>
            <person name="Rensing S.A."/>
            <person name="Gagneul D."/>
            <person name="Dickenson N.E."/>
            <person name="Oesterhelt C."/>
            <person name="Lercher M.J."/>
            <person name="Weber A.P."/>
        </authorList>
    </citation>
    <scope>NUCLEOTIDE SEQUENCE [LARGE SCALE GENOMIC DNA]</scope>
    <source>
        <strain evidence="8">074W</strain>
    </source>
</reference>